<feature type="compositionally biased region" description="Polar residues" evidence="1">
    <location>
        <begin position="128"/>
        <end position="141"/>
    </location>
</feature>
<feature type="region of interest" description="Disordered" evidence="1">
    <location>
        <begin position="1"/>
        <end position="86"/>
    </location>
</feature>
<gene>
    <name evidence="3" type="ORF">E6C27_scaffold63G001400</name>
</gene>
<evidence type="ECO:0000259" key="2">
    <source>
        <dbReference type="Pfam" id="PF20167"/>
    </source>
</evidence>
<evidence type="ECO:0000313" key="3">
    <source>
        <dbReference type="EMBL" id="KAA0048225.1"/>
    </source>
</evidence>
<name>A0A5A7U3J8_CUCMM</name>
<dbReference type="InterPro" id="IPR046796">
    <property type="entry name" value="Transposase_32_dom"/>
</dbReference>
<dbReference type="AlphaFoldDB" id="A0A5A7U3J8"/>
<evidence type="ECO:0000313" key="4">
    <source>
        <dbReference type="Proteomes" id="UP000321393"/>
    </source>
</evidence>
<dbReference type="Pfam" id="PF20167">
    <property type="entry name" value="Transposase_32"/>
    <property type="match status" value="1"/>
</dbReference>
<sequence>MVNTRKRSYVPRQSEDTPNVITSLPPPVQHARVSGRRFKGTPPQRPYRLPSEKVQGEASSRLQESLRSEAVPEVGESAAPVSPAVRAHRASEATVLDMDSDDQDNVSLIRLLKKPSGLVTAERLPSDPSGSIHSQESSSTEGVFIPTSGDPRRSPAIPSGHSPSVHPHRSKLPISQPDVVPAHIPEIATTAHIPPPTDDPIAPSSEGRPKKKIPANVPSVPIDGIYFLHEESVHCWKFVMQRRIADELIREFIVNLPDKFNDPSSDNYQTVHIRGFKFVISPTVINGFLGNTVDIDCSPSCPTIEVLTNVLYGGTLSTWPVNGIPTAAPSIKYAILHKIGIAKWFPSSHALSISAALGTFLYQICNSDKVDMGAFIYNQLLRHVGSFGVKVPIAFPRLFSSLLLHLNGAVLTGSDAPRLEPKTIALSYRLFQGSHVPDIDHDVHPTRGPRIFGTTDWDDSAEGFYVDQVDALIQHLKSSTPSAVVVIEGSLIIFHHVPNIDHEVYLTRGPRIFDTCDWDEFAEGFYMDRELAARIVNSLTAKSRALTTSITLLSKLRLEVDALLRHLKSLAPSTNRQQPSSS</sequence>
<feature type="region of interest" description="Disordered" evidence="1">
    <location>
        <begin position="120"/>
        <end position="215"/>
    </location>
</feature>
<protein>
    <recommendedName>
        <fullName evidence="2">Putative plant transposon protein domain-containing protein</fullName>
    </recommendedName>
</protein>
<organism evidence="3 4">
    <name type="scientific">Cucumis melo var. makuwa</name>
    <name type="common">Oriental melon</name>
    <dbReference type="NCBI Taxonomy" id="1194695"/>
    <lineage>
        <taxon>Eukaryota</taxon>
        <taxon>Viridiplantae</taxon>
        <taxon>Streptophyta</taxon>
        <taxon>Embryophyta</taxon>
        <taxon>Tracheophyta</taxon>
        <taxon>Spermatophyta</taxon>
        <taxon>Magnoliopsida</taxon>
        <taxon>eudicotyledons</taxon>
        <taxon>Gunneridae</taxon>
        <taxon>Pentapetalae</taxon>
        <taxon>rosids</taxon>
        <taxon>fabids</taxon>
        <taxon>Cucurbitales</taxon>
        <taxon>Cucurbitaceae</taxon>
        <taxon>Benincaseae</taxon>
        <taxon>Cucumis</taxon>
    </lineage>
</organism>
<evidence type="ECO:0000256" key="1">
    <source>
        <dbReference type="SAM" id="MobiDB-lite"/>
    </source>
</evidence>
<accession>A0A5A7U3J8</accession>
<reference evidence="3 4" key="1">
    <citation type="submission" date="2019-08" db="EMBL/GenBank/DDBJ databases">
        <title>Draft genome sequences of two oriental melons (Cucumis melo L. var makuwa).</title>
        <authorList>
            <person name="Kwon S.-Y."/>
        </authorList>
    </citation>
    <scope>NUCLEOTIDE SEQUENCE [LARGE SCALE GENOMIC DNA]</scope>
    <source>
        <strain evidence="4">cv. SW 3</strain>
        <tissue evidence="3">Leaf</tissue>
    </source>
</reference>
<feature type="domain" description="Putative plant transposon protein" evidence="2">
    <location>
        <begin position="240"/>
        <end position="404"/>
    </location>
</feature>
<dbReference type="Proteomes" id="UP000321393">
    <property type="component" value="Unassembled WGS sequence"/>
</dbReference>
<dbReference type="EMBL" id="SSTE01012982">
    <property type="protein sequence ID" value="KAA0048225.1"/>
    <property type="molecule type" value="Genomic_DNA"/>
</dbReference>
<proteinExistence type="predicted"/>
<comment type="caution">
    <text evidence="3">The sequence shown here is derived from an EMBL/GenBank/DDBJ whole genome shotgun (WGS) entry which is preliminary data.</text>
</comment>